<evidence type="ECO:0008006" key="6">
    <source>
        <dbReference type="Google" id="ProtNLM"/>
    </source>
</evidence>
<feature type="compositionally biased region" description="Low complexity" evidence="1">
    <location>
        <begin position="97"/>
        <end position="125"/>
    </location>
</feature>
<feature type="compositionally biased region" description="Basic and acidic residues" evidence="1">
    <location>
        <begin position="126"/>
        <end position="139"/>
    </location>
</feature>
<name>A0A2A2HBL7_9EURY</name>
<evidence type="ECO:0000313" key="2">
    <source>
        <dbReference type="EMBL" id="PAV06758.1"/>
    </source>
</evidence>
<evidence type="ECO:0000256" key="1">
    <source>
        <dbReference type="SAM" id="MobiDB-lite"/>
    </source>
</evidence>
<dbReference type="EMBL" id="LMVN01000026">
    <property type="protein sequence ID" value="PAV06758.1"/>
    <property type="molecule type" value="Genomic_DNA"/>
</dbReference>
<evidence type="ECO:0000313" key="4">
    <source>
        <dbReference type="Proteomes" id="UP000217528"/>
    </source>
</evidence>
<evidence type="ECO:0000313" key="3">
    <source>
        <dbReference type="EMBL" id="PWL08594.1"/>
    </source>
</evidence>
<proteinExistence type="predicted"/>
<accession>A0A2A2HBL7</accession>
<dbReference type="Proteomes" id="UP000217528">
    <property type="component" value="Unassembled WGS sequence"/>
</dbReference>
<keyword evidence="4" id="KW-1185">Reference proteome</keyword>
<organism evidence="2 4">
    <name type="scientific">Methanosphaera cuniculi</name>
    <dbReference type="NCBI Taxonomy" id="1077256"/>
    <lineage>
        <taxon>Archaea</taxon>
        <taxon>Methanobacteriati</taxon>
        <taxon>Methanobacteriota</taxon>
        <taxon>Methanomada group</taxon>
        <taxon>Methanobacteria</taxon>
        <taxon>Methanobacteriales</taxon>
        <taxon>Methanobacteriaceae</taxon>
        <taxon>Methanosphaera</taxon>
    </lineage>
</organism>
<dbReference type="RefSeq" id="WP_095609190.1">
    <property type="nucleotide sequence ID" value="NZ_LMVN01000026.1"/>
</dbReference>
<reference evidence="3 5" key="1">
    <citation type="submission" date="2016-04" db="EMBL/GenBank/DDBJ databases">
        <title>Genome sequence of Methanosphaera cuniculi DSM 4103.</title>
        <authorList>
            <person name="Poehlein A."/>
            <person name="Seedorf H."/>
            <person name="Daniel R."/>
        </authorList>
    </citation>
    <scope>NUCLEOTIDE SEQUENCE [LARGE SCALE GENOMIC DNA]</scope>
    <source>
        <strain evidence="3 5">DSM 4103</strain>
    </source>
</reference>
<evidence type="ECO:0000313" key="5">
    <source>
        <dbReference type="Proteomes" id="UP000246004"/>
    </source>
</evidence>
<dbReference type="Proteomes" id="UP000246004">
    <property type="component" value="Unassembled WGS sequence"/>
</dbReference>
<dbReference type="EMBL" id="LWMS01000011">
    <property type="protein sequence ID" value="PWL08594.1"/>
    <property type="molecule type" value="Genomic_DNA"/>
</dbReference>
<protein>
    <recommendedName>
        <fullName evidence="6">Lipoprotein</fullName>
    </recommendedName>
</protein>
<gene>
    <name evidence="2" type="ORF">ASJ82_06290</name>
    <name evidence="3" type="ORF">MSCUN_05240</name>
</gene>
<dbReference type="AlphaFoldDB" id="A0A2A2HBL7"/>
<feature type="region of interest" description="Disordered" evidence="1">
    <location>
        <begin position="97"/>
        <end position="160"/>
    </location>
</feature>
<comment type="caution">
    <text evidence="2">The sequence shown here is derived from an EMBL/GenBank/DDBJ whole genome shotgun (WGS) entry which is preliminary data.</text>
</comment>
<dbReference type="PROSITE" id="PS51257">
    <property type="entry name" value="PROKAR_LIPOPROTEIN"/>
    <property type="match status" value="1"/>
</dbReference>
<reference evidence="2 4" key="2">
    <citation type="journal article" date="2017" name="BMC Genomics">
        <title>Genomic analysis of methanogenic archaea reveals a shift towards energy conservation.</title>
        <authorList>
            <person name="Gilmore S.P."/>
            <person name="Henske J.K."/>
            <person name="Sexton J.A."/>
            <person name="Solomon K.V."/>
            <person name="Seppala S."/>
            <person name="Yoo J.I."/>
            <person name="Huyett L.M."/>
            <person name="Pressman A."/>
            <person name="Cogan J.Z."/>
            <person name="Kivenson V."/>
            <person name="Peng X."/>
            <person name="Tan Y."/>
            <person name="Valentine D.L."/>
            <person name="O'Malley M.A."/>
        </authorList>
    </citation>
    <scope>NUCLEOTIDE SEQUENCE [LARGE SCALE GENOMIC DNA]</scope>
    <source>
        <strain evidence="2 4">1R-7</strain>
    </source>
</reference>
<sequence>MKEKTKGKLFVALILAVVSMSLGCVCGMSNIGDEVSKIILPVSLSQPDDKINVIREDPEKLNEITIEEPKTQNTTKINPTKNENIIDKIINKNITIKSNNTDNNTTTNDTPSNNTQNTTPTPKDNTPIKETRDIQDNNDKVSLTSSHDTKKVKKQTNDSN</sequence>